<comment type="caution">
    <text evidence="1">The sequence shown here is derived from an EMBL/GenBank/DDBJ whole genome shotgun (WGS) entry which is preliminary data.</text>
</comment>
<accession>A0A167MP47</accession>
<dbReference type="EMBL" id="AZHD01000023">
    <property type="protein sequence ID" value="OAA54598.1"/>
    <property type="molecule type" value="Genomic_DNA"/>
</dbReference>
<reference evidence="1 2" key="1">
    <citation type="journal article" date="2016" name="Genome Biol. Evol.">
        <title>Divergent and convergent evolution of fungal pathogenicity.</title>
        <authorList>
            <person name="Shang Y."/>
            <person name="Xiao G."/>
            <person name="Zheng P."/>
            <person name="Cen K."/>
            <person name="Zhan S."/>
            <person name="Wang C."/>
        </authorList>
    </citation>
    <scope>NUCLEOTIDE SEQUENCE [LARGE SCALE GENOMIC DNA]</scope>
    <source>
        <strain evidence="1 2">RCEF 264</strain>
    </source>
</reference>
<evidence type="ECO:0000313" key="1">
    <source>
        <dbReference type="EMBL" id="OAA54598.1"/>
    </source>
</evidence>
<evidence type="ECO:0000313" key="2">
    <source>
        <dbReference type="Proteomes" id="UP000076874"/>
    </source>
</evidence>
<dbReference type="Proteomes" id="UP000076874">
    <property type="component" value="Unassembled WGS sequence"/>
</dbReference>
<name>A0A167MP47_9HYPO</name>
<organism evidence="1 2">
    <name type="scientific">Niveomyces insectorum RCEF 264</name>
    <dbReference type="NCBI Taxonomy" id="1081102"/>
    <lineage>
        <taxon>Eukaryota</taxon>
        <taxon>Fungi</taxon>
        <taxon>Dikarya</taxon>
        <taxon>Ascomycota</taxon>
        <taxon>Pezizomycotina</taxon>
        <taxon>Sordariomycetes</taxon>
        <taxon>Hypocreomycetidae</taxon>
        <taxon>Hypocreales</taxon>
        <taxon>Cordycipitaceae</taxon>
        <taxon>Niveomyces</taxon>
    </lineage>
</organism>
<keyword evidence="2" id="KW-1185">Reference proteome</keyword>
<dbReference type="OrthoDB" id="2520703at2759"/>
<proteinExistence type="predicted"/>
<gene>
    <name evidence="1" type="ORF">SPI_08844</name>
</gene>
<dbReference type="STRING" id="1081102.A0A167MP47"/>
<sequence length="567" mass="63854">MDSSRPRGLLDLPTEILVEIFRTFCLHCWYGDRHDHGEEALVSLDRDMFEVGRQGRAVLAKISRTCKALAPIAQPLLFHFFHTGNQPRMLESNHWDDVSFRPGSADDDMLLPFIRTLLDRPDLAVHVRALALYHAMPVRAAAAADRNLMARIRAMILQQLFREADLQQYGDDLRPFGDDFHLHDVVIALSPNVEQLLLGGIGTPKVYDEAGNVAMIGRGNRTQRYEEWPGSGPVLHRLRYAAFVTTPTESAPYRRGRYHMLMLEPLVGRAPNLEMLLAADAGHSQSSHFWMRREPWTTAPLMHLRTMCVSGVGPEILCGVFACCPALEDLSYWVDADAADFEGYRSDLTLLTEDHMVPLYPSLRRLCYSYVESRYYTPQWAQRVAEEDGPLGWSGPERASNRDPYVSFRRFARLAILEVEHVLFNGGDEAITSPGPHQGRTQHARDCVPETTPRRLLEALPASLQVLHIGFVINWIDFYHDMEALALGAAKNVPLLRIVRADCVALPPEEEVDDLVMLLGAVGIRFCVGETHKGDGVRGMMDDRPGHPYGTQDPVFSYGLHCLEKLV</sequence>
<protein>
    <submittedName>
        <fullName evidence="1">Uncharacterized protein</fullName>
    </submittedName>
</protein>
<dbReference type="AlphaFoldDB" id="A0A167MP47"/>